<keyword evidence="3" id="KW-1185">Reference proteome</keyword>
<evidence type="ECO:0000256" key="1">
    <source>
        <dbReference type="SAM" id="Phobius"/>
    </source>
</evidence>
<dbReference type="Proteomes" id="UP000585970">
    <property type="component" value="Unassembled WGS sequence"/>
</dbReference>
<dbReference type="AlphaFoldDB" id="A0A840DZA7"/>
<gene>
    <name evidence="2" type="ORF">GGR08_000198</name>
</gene>
<evidence type="ECO:0000313" key="3">
    <source>
        <dbReference type="Proteomes" id="UP000585970"/>
    </source>
</evidence>
<organism evidence="2 3">
    <name type="scientific">Bartonella fuyuanensis</name>
    <dbReference type="NCBI Taxonomy" id="1460968"/>
    <lineage>
        <taxon>Bacteria</taxon>
        <taxon>Pseudomonadati</taxon>
        <taxon>Pseudomonadota</taxon>
        <taxon>Alphaproteobacteria</taxon>
        <taxon>Hyphomicrobiales</taxon>
        <taxon>Bartonellaceae</taxon>
        <taxon>Bartonella</taxon>
    </lineage>
</organism>
<protein>
    <submittedName>
        <fullName evidence="2">Uncharacterized protein involved in cysteine biosynthesis</fullName>
    </submittedName>
</protein>
<keyword evidence="1" id="KW-1133">Transmembrane helix</keyword>
<comment type="caution">
    <text evidence="2">The sequence shown here is derived from an EMBL/GenBank/DDBJ whole genome shotgun (WGS) entry which is preliminary data.</text>
</comment>
<sequence length="85" mass="9588">MSYLGPWIAQFIPEFPNWTGWLGFSMLIILNIGVALLLAFLIAPITAMIGSFLIDSAVEIIEKENYPNWQIGQALSFKRLLIISF</sequence>
<keyword evidence="1" id="KW-0472">Membrane</keyword>
<dbReference type="EMBL" id="JACIFE010000001">
    <property type="protein sequence ID" value="MBB4075917.1"/>
    <property type="molecule type" value="Genomic_DNA"/>
</dbReference>
<proteinExistence type="predicted"/>
<accession>A0A840DZA7</accession>
<keyword evidence="1" id="KW-0812">Transmembrane</keyword>
<feature type="transmembrane region" description="Helical" evidence="1">
    <location>
        <begin position="20"/>
        <end position="43"/>
    </location>
</feature>
<evidence type="ECO:0000313" key="2">
    <source>
        <dbReference type="EMBL" id="MBB4075917.1"/>
    </source>
</evidence>
<name>A0A840DZA7_9HYPH</name>
<reference evidence="2 3" key="1">
    <citation type="submission" date="2020-08" db="EMBL/GenBank/DDBJ databases">
        <title>Genomic Encyclopedia of Type Strains, Phase IV (KMG-IV): sequencing the most valuable type-strain genomes for metagenomic binning, comparative biology and taxonomic classification.</title>
        <authorList>
            <person name="Goeker M."/>
        </authorList>
    </citation>
    <scope>NUCLEOTIDE SEQUENCE [LARGE SCALE GENOMIC DNA]</scope>
    <source>
        <strain evidence="2 3">DSM 100694</strain>
    </source>
</reference>